<dbReference type="InterPro" id="IPR036058">
    <property type="entry name" value="Kazal_dom_sf"/>
</dbReference>
<dbReference type="CDD" id="cd00104">
    <property type="entry name" value="KAZAL_FS"/>
    <property type="match status" value="1"/>
</dbReference>
<name>A7T5U4_NEMVE</name>
<sequence length="63" mass="6920">EKDLCSRAPCGSFARCVVVNNKATCSCPDICTFEYSPLCGSDGKTYDNQCEMERASCLQNKDL</sequence>
<evidence type="ECO:0000313" key="6">
    <source>
        <dbReference type="Proteomes" id="UP000001593"/>
    </source>
</evidence>
<dbReference type="KEGG" id="nve:5499127"/>
<gene>
    <name evidence="5" type="ORF">NEMVEDRAFT_v1g8226</name>
</gene>
<accession>A7T5U4</accession>
<dbReference type="SUPFAM" id="SSF100895">
    <property type="entry name" value="Kazal-type serine protease inhibitors"/>
    <property type="match status" value="1"/>
</dbReference>
<dbReference type="Proteomes" id="UP000001593">
    <property type="component" value="Unassembled WGS sequence"/>
</dbReference>
<protein>
    <recommendedName>
        <fullName evidence="4">Kazal-like domain-containing protein</fullName>
    </recommendedName>
</protein>
<dbReference type="SMART" id="SM00280">
    <property type="entry name" value="KAZAL"/>
    <property type="match status" value="1"/>
</dbReference>
<evidence type="ECO:0000256" key="1">
    <source>
        <dbReference type="ARBA" id="ARBA00022690"/>
    </source>
</evidence>
<dbReference type="InParanoid" id="A7T5U4"/>
<dbReference type="EMBL" id="DS471297">
    <property type="protein sequence ID" value="EDO28666.1"/>
    <property type="molecule type" value="Genomic_DNA"/>
</dbReference>
<keyword evidence="2" id="KW-0722">Serine protease inhibitor</keyword>
<keyword evidence="1" id="KW-0646">Protease inhibitor</keyword>
<dbReference type="PhylomeDB" id="A7T5U4"/>
<feature type="domain" description="Kazal-like" evidence="4">
    <location>
        <begin position="19"/>
        <end position="63"/>
    </location>
</feature>
<reference evidence="5 6" key="1">
    <citation type="journal article" date="2007" name="Science">
        <title>Sea anemone genome reveals ancestral eumetazoan gene repertoire and genomic organization.</title>
        <authorList>
            <person name="Putnam N.H."/>
            <person name="Srivastava M."/>
            <person name="Hellsten U."/>
            <person name="Dirks B."/>
            <person name="Chapman J."/>
            <person name="Salamov A."/>
            <person name="Terry A."/>
            <person name="Shapiro H."/>
            <person name="Lindquist E."/>
            <person name="Kapitonov V.V."/>
            <person name="Jurka J."/>
            <person name="Genikhovich G."/>
            <person name="Grigoriev I.V."/>
            <person name="Lucas S.M."/>
            <person name="Steele R.E."/>
            <person name="Finnerty J.R."/>
            <person name="Technau U."/>
            <person name="Martindale M.Q."/>
            <person name="Rokhsar D.S."/>
        </authorList>
    </citation>
    <scope>NUCLEOTIDE SEQUENCE [LARGE SCALE GENOMIC DNA]</scope>
    <source>
        <strain evidence="6">CH2 X CH6</strain>
    </source>
</reference>
<dbReference type="AlphaFoldDB" id="A7T5U4"/>
<evidence type="ECO:0000313" key="5">
    <source>
        <dbReference type="EMBL" id="EDO28666.1"/>
    </source>
</evidence>
<keyword evidence="6" id="KW-1185">Reference proteome</keyword>
<dbReference type="PROSITE" id="PS51465">
    <property type="entry name" value="KAZAL_2"/>
    <property type="match status" value="1"/>
</dbReference>
<proteinExistence type="predicted"/>
<evidence type="ECO:0000256" key="3">
    <source>
        <dbReference type="ARBA" id="ARBA00023157"/>
    </source>
</evidence>
<dbReference type="OMA" id="DICTFEY"/>
<dbReference type="Gene3D" id="3.30.60.30">
    <property type="match status" value="1"/>
</dbReference>
<feature type="non-terminal residue" evidence="5">
    <location>
        <position position="63"/>
    </location>
</feature>
<dbReference type="PANTHER" id="PTHR10913:SF45">
    <property type="entry name" value="FOLLISTATIN, ISOFORM A-RELATED"/>
    <property type="match status" value="1"/>
</dbReference>
<organism evidence="5 6">
    <name type="scientific">Nematostella vectensis</name>
    <name type="common">Starlet sea anemone</name>
    <dbReference type="NCBI Taxonomy" id="45351"/>
    <lineage>
        <taxon>Eukaryota</taxon>
        <taxon>Metazoa</taxon>
        <taxon>Cnidaria</taxon>
        <taxon>Anthozoa</taxon>
        <taxon>Hexacorallia</taxon>
        <taxon>Actiniaria</taxon>
        <taxon>Edwardsiidae</taxon>
        <taxon>Nematostella</taxon>
    </lineage>
</organism>
<dbReference type="InterPro" id="IPR002350">
    <property type="entry name" value="Kazal_dom"/>
</dbReference>
<dbReference type="Pfam" id="PF07648">
    <property type="entry name" value="Kazal_2"/>
    <property type="match status" value="1"/>
</dbReference>
<dbReference type="PANTHER" id="PTHR10913">
    <property type="entry name" value="FOLLISTATIN-RELATED"/>
    <property type="match status" value="1"/>
</dbReference>
<dbReference type="HOGENOM" id="CLU_175037_0_0_1"/>
<feature type="non-terminal residue" evidence="5">
    <location>
        <position position="1"/>
    </location>
</feature>
<evidence type="ECO:0000256" key="2">
    <source>
        <dbReference type="ARBA" id="ARBA00022900"/>
    </source>
</evidence>
<keyword evidence="3" id="KW-1015">Disulfide bond</keyword>
<dbReference type="InterPro" id="IPR050653">
    <property type="entry name" value="Prot_Inhib_GrowthFact_Antg"/>
</dbReference>
<evidence type="ECO:0000259" key="4">
    <source>
        <dbReference type="PROSITE" id="PS51465"/>
    </source>
</evidence>